<evidence type="ECO:0000313" key="8">
    <source>
        <dbReference type="Proteomes" id="UP000028878"/>
    </source>
</evidence>
<dbReference type="PANTHER" id="PTHR38098:SF1">
    <property type="entry name" value="LPS-ASSEMBLY LIPOPROTEIN LPTE"/>
    <property type="match status" value="1"/>
</dbReference>
<keyword evidence="8" id="KW-1185">Reference proteome</keyword>
<evidence type="ECO:0000256" key="5">
    <source>
        <dbReference type="ARBA" id="ARBA00023288"/>
    </source>
</evidence>
<dbReference type="GO" id="GO:1990351">
    <property type="term" value="C:transporter complex"/>
    <property type="evidence" value="ECO:0007669"/>
    <property type="project" value="TreeGrafter"/>
</dbReference>
<keyword evidence="5 6" id="KW-0449">Lipoprotein</keyword>
<organism evidence="7 8">
    <name type="scientific">Hydrogenophaga intermedia</name>
    <dbReference type="NCBI Taxonomy" id="65786"/>
    <lineage>
        <taxon>Bacteria</taxon>
        <taxon>Pseudomonadati</taxon>
        <taxon>Pseudomonadota</taxon>
        <taxon>Betaproteobacteria</taxon>
        <taxon>Burkholderiales</taxon>
        <taxon>Comamonadaceae</taxon>
        <taxon>Hydrogenophaga</taxon>
    </lineage>
</organism>
<keyword evidence="3 6" id="KW-0564">Palmitate</keyword>
<dbReference type="GO" id="GO:0009279">
    <property type="term" value="C:cell outer membrane"/>
    <property type="evidence" value="ECO:0007669"/>
    <property type="project" value="UniProtKB-SubCell"/>
</dbReference>
<evidence type="ECO:0000256" key="4">
    <source>
        <dbReference type="ARBA" id="ARBA00023237"/>
    </source>
</evidence>
<name>A0A1L1PWY7_HYDIT</name>
<dbReference type="EMBL" id="CCAE010000036">
    <property type="protein sequence ID" value="CDN89141.1"/>
    <property type="molecule type" value="Genomic_DNA"/>
</dbReference>
<dbReference type="PANTHER" id="PTHR38098">
    <property type="entry name" value="LPS-ASSEMBLY LIPOPROTEIN LPTE"/>
    <property type="match status" value="1"/>
</dbReference>
<comment type="subunit">
    <text evidence="6">Component of the lipopolysaccharide transport and assembly complex. Interacts with LptD.</text>
</comment>
<dbReference type="Gene3D" id="3.30.160.150">
    <property type="entry name" value="Lipoprotein like domain"/>
    <property type="match status" value="1"/>
</dbReference>
<protein>
    <recommendedName>
        <fullName evidence="6">LPS-assembly lipoprotein LptE</fullName>
    </recommendedName>
</protein>
<comment type="subcellular location">
    <subcellularLocation>
        <location evidence="6">Cell outer membrane</location>
        <topology evidence="6">Lipid-anchor</topology>
    </subcellularLocation>
</comment>
<gene>
    <name evidence="6" type="primary">lptE</name>
    <name evidence="7" type="ORF">BN948_03578</name>
</gene>
<dbReference type="GO" id="GO:0043165">
    <property type="term" value="P:Gram-negative-bacterium-type cell outer membrane assembly"/>
    <property type="evidence" value="ECO:0007669"/>
    <property type="project" value="UniProtKB-UniRule"/>
</dbReference>
<keyword evidence="2 6" id="KW-0472">Membrane</keyword>
<sequence length="164" mass="18568">MQRRLLLGGSLGGSAALALSACGFKLREAPTFAFDAVQLNGIPNGYVTSQLYREMQVNDLRVNGTPLPPVILTVQVDQRERVVVGQTAAGQVRELQLRQRFRFNLRTRDERILIDDTELLLERDLSFNETQVLSKDAEEQLLYRDMTNDIAQQVVRRLAAVRQI</sequence>
<keyword evidence="4 6" id="KW-0998">Cell outer membrane</keyword>
<dbReference type="Pfam" id="PF04390">
    <property type="entry name" value="LptE"/>
    <property type="match status" value="1"/>
</dbReference>
<dbReference type="RefSeq" id="WP_009516267.1">
    <property type="nucleotide sequence ID" value="NZ_CCAE010000036.1"/>
</dbReference>
<comment type="function">
    <text evidence="6">Together with LptD, is involved in the assembly of lipopolysaccharide (LPS) at the surface of the outer membrane. Required for the proper assembly of LptD. Binds LPS and may serve as the LPS recognition site at the outer membrane.</text>
</comment>
<dbReference type="GO" id="GO:0001530">
    <property type="term" value="F:lipopolysaccharide binding"/>
    <property type="evidence" value="ECO:0007669"/>
    <property type="project" value="TreeGrafter"/>
</dbReference>
<keyword evidence="1 6" id="KW-0732">Signal</keyword>
<dbReference type="InterPro" id="IPR007485">
    <property type="entry name" value="LPS_assembly_LptE"/>
</dbReference>
<evidence type="ECO:0000256" key="2">
    <source>
        <dbReference type="ARBA" id="ARBA00023136"/>
    </source>
</evidence>
<comment type="similarity">
    <text evidence="6">Belongs to the LptE lipoprotein family.</text>
</comment>
<evidence type="ECO:0000313" key="7">
    <source>
        <dbReference type="EMBL" id="CDN89141.1"/>
    </source>
</evidence>
<dbReference type="GO" id="GO:0015920">
    <property type="term" value="P:lipopolysaccharide transport"/>
    <property type="evidence" value="ECO:0007669"/>
    <property type="project" value="TreeGrafter"/>
</dbReference>
<accession>A0A1L1PWY7</accession>
<proteinExistence type="inferred from homology"/>
<dbReference type="PROSITE" id="PS51257">
    <property type="entry name" value="PROKAR_LIPOPROTEIN"/>
    <property type="match status" value="1"/>
</dbReference>
<dbReference type="Proteomes" id="UP000028878">
    <property type="component" value="Unassembled WGS sequence"/>
</dbReference>
<evidence type="ECO:0000256" key="1">
    <source>
        <dbReference type="ARBA" id="ARBA00022729"/>
    </source>
</evidence>
<dbReference type="AlphaFoldDB" id="A0A1L1PWY7"/>
<evidence type="ECO:0000256" key="3">
    <source>
        <dbReference type="ARBA" id="ARBA00023139"/>
    </source>
</evidence>
<reference evidence="8" key="1">
    <citation type="submission" date="2014-11" db="EMBL/GenBank/DDBJ databases">
        <title>Draft genome sequence of Hydrogenophaga intermedia S1.</title>
        <authorList>
            <person name="Gan H.M."/>
            <person name="Chew T.H."/>
            <person name="Stolz A."/>
        </authorList>
    </citation>
    <scope>NUCLEOTIDE SEQUENCE [LARGE SCALE GENOMIC DNA]</scope>
    <source>
        <strain evidence="8">S1</strain>
    </source>
</reference>
<dbReference type="HAMAP" id="MF_01186">
    <property type="entry name" value="LPS_assembly_LptE"/>
    <property type="match status" value="1"/>
</dbReference>
<evidence type="ECO:0000256" key="6">
    <source>
        <dbReference type="HAMAP-Rule" id="MF_01186"/>
    </source>
</evidence>